<dbReference type="PIRSF" id="PIRSF016134">
    <property type="entry name" value="UCP016134"/>
    <property type="match status" value="1"/>
</dbReference>
<accession>A0A974NMD9</accession>
<dbReference type="SUPFAM" id="SSF88697">
    <property type="entry name" value="PUA domain-like"/>
    <property type="match status" value="1"/>
</dbReference>
<evidence type="ECO:0000313" key="3">
    <source>
        <dbReference type="Proteomes" id="UP000595254"/>
    </source>
</evidence>
<dbReference type="InterPro" id="IPR015947">
    <property type="entry name" value="PUA-like_sf"/>
</dbReference>
<evidence type="ECO:0000259" key="1">
    <source>
        <dbReference type="SMART" id="SM01022"/>
    </source>
</evidence>
<name>A0A974NMD9_PERPY</name>
<dbReference type="Pfam" id="PF04266">
    <property type="entry name" value="ASCH"/>
    <property type="match status" value="1"/>
</dbReference>
<evidence type="ECO:0000313" key="2">
    <source>
        <dbReference type="EMBL" id="QQT00606.1"/>
    </source>
</evidence>
<dbReference type="SMART" id="SM01022">
    <property type="entry name" value="ASCH"/>
    <property type="match status" value="1"/>
</dbReference>
<dbReference type="KEGG" id="ppsr:I6J18_01295"/>
<dbReference type="Gene3D" id="2.30.130.30">
    <property type="entry name" value="Hypothetical protein"/>
    <property type="match status" value="1"/>
</dbReference>
<gene>
    <name evidence="2" type="ORF">I6J18_01295</name>
</gene>
<proteinExistence type="predicted"/>
<dbReference type="InterPro" id="IPR016645">
    <property type="entry name" value="UCP016134"/>
</dbReference>
<reference evidence="2 3" key="1">
    <citation type="submission" date="2021-01" db="EMBL/GenBank/DDBJ databases">
        <title>FDA dAtabase for Regulatory Grade micrObial Sequences (FDA-ARGOS): Supporting development and validation of Infectious Disease Dx tests.</title>
        <authorList>
            <person name="Nelson B."/>
            <person name="Plummer A."/>
            <person name="Tallon L."/>
            <person name="Sadzewicz L."/>
            <person name="Zhao X."/>
            <person name="Boylan J."/>
            <person name="Ott S."/>
            <person name="Bowen H."/>
            <person name="Vavikolanu K."/>
            <person name="Mehta A."/>
            <person name="Aluvathingal J."/>
            <person name="Nadendla S."/>
            <person name="Myers T."/>
            <person name="Yan Y."/>
            <person name="Sichtig H."/>
        </authorList>
    </citation>
    <scope>NUCLEOTIDE SEQUENCE [LARGE SCALE GENOMIC DNA]</scope>
    <source>
        <strain evidence="2 3">FDAARGOS_1161</strain>
    </source>
</reference>
<dbReference type="InterPro" id="IPR007374">
    <property type="entry name" value="ASCH_domain"/>
</dbReference>
<protein>
    <submittedName>
        <fullName evidence="2">ASCH domain-containing protein</fullName>
    </submittedName>
</protein>
<dbReference type="AlphaFoldDB" id="A0A974NMD9"/>
<dbReference type="RefSeq" id="WP_040375449.1">
    <property type="nucleotide sequence ID" value="NZ_CP068053.1"/>
</dbReference>
<sequence length="113" mass="13332">MIHKMGLYSEHFQSIKEGKKKVEVRLNDEKRRKIKVGDTIEFIKVPEQDGTLLVQVAGLKKYDTFKAMYEDIPFKDFDCEGWTMEEMLYGTYEIYSSEQEKHWGALALTIHYS</sequence>
<organism evidence="2 3">
    <name type="scientific">Peribacillus psychrosaccharolyticus</name>
    <name type="common">Bacillus psychrosaccharolyticus</name>
    <dbReference type="NCBI Taxonomy" id="1407"/>
    <lineage>
        <taxon>Bacteria</taxon>
        <taxon>Bacillati</taxon>
        <taxon>Bacillota</taxon>
        <taxon>Bacilli</taxon>
        <taxon>Bacillales</taxon>
        <taxon>Bacillaceae</taxon>
        <taxon>Peribacillus</taxon>
    </lineage>
</organism>
<feature type="domain" description="ASCH" evidence="1">
    <location>
        <begin position="5"/>
        <end position="112"/>
    </location>
</feature>
<keyword evidence="3" id="KW-1185">Reference proteome</keyword>
<dbReference type="EMBL" id="CP068053">
    <property type="protein sequence ID" value="QQT00606.1"/>
    <property type="molecule type" value="Genomic_DNA"/>
</dbReference>
<dbReference type="Proteomes" id="UP000595254">
    <property type="component" value="Chromosome"/>
</dbReference>
<dbReference type="CDD" id="cd06555">
    <property type="entry name" value="ASCH_PF0470_like"/>
    <property type="match status" value="1"/>
</dbReference>